<reference evidence="3 4" key="1">
    <citation type="submission" date="2018-05" db="EMBL/GenBank/DDBJ databases">
        <title>Draft genome sequence of Scytalidium lignicola DSM 105466, a ubiquitous saprotrophic fungus.</title>
        <authorList>
            <person name="Buettner E."/>
            <person name="Gebauer A.M."/>
            <person name="Hofrichter M."/>
            <person name="Liers C."/>
            <person name="Kellner H."/>
        </authorList>
    </citation>
    <scope>NUCLEOTIDE SEQUENCE [LARGE SCALE GENOMIC DNA]</scope>
    <source>
        <strain evidence="3 4">DSM 105466</strain>
    </source>
</reference>
<feature type="region of interest" description="Disordered" evidence="1">
    <location>
        <begin position="304"/>
        <end position="324"/>
    </location>
</feature>
<sequence>MASQHAPNPPPLPPQPAASSTSHPGERLANYFDNFFKTIVAISTLGSSLTFTKIIQTPVQPWVDYGFDRITVQYFLSNSWLFFILNLAITSFAASALSLYRPSAVAYFGTRSTKRRRKVLWYATLVTSVLYGLLIAAFMFLSLVVVAYAGPVGWIAVSATSLFGAVGFGVILYQSPIGSRFDDDDSDDDGGSLDDRMKHQYTTPHKKPTNGYYPAPNTTPGRYDDEKNNRWSGGSPIAPIYTGDRRSTRYSRPPMNLPRYSESGYDLRADQMLQQRLSRIHAVETIMADERTGVIEGNVDDYYDDGGLFSSPNQMEGRYEQDRR</sequence>
<gene>
    <name evidence="3" type="ORF">B7463_g4862</name>
</gene>
<feature type="transmembrane region" description="Helical" evidence="2">
    <location>
        <begin position="120"/>
        <end position="148"/>
    </location>
</feature>
<keyword evidence="2" id="KW-0472">Membrane</keyword>
<keyword evidence="4" id="KW-1185">Reference proteome</keyword>
<name>A0A3E2HDI6_SCYLI</name>
<organism evidence="3 4">
    <name type="scientific">Scytalidium lignicola</name>
    <name type="common">Hyphomycete</name>
    <dbReference type="NCBI Taxonomy" id="5539"/>
    <lineage>
        <taxon>Eukaryota</taxon>
        <taxon>Fungi</taxon>
        <taxon>Dikarya</taxon>
        <taxon>Ascomycota</taxon>
        <taxon>Pezizomycotina</taxon>
        <taxon>Leotiomycetes</taxon>
        <taxon>Leotiomycetes incertae sedis</taxon>
        <taxon>Scytalidium</taxon>
    </lineage>
</organism>
<keyword evidence="2" id="KW-1133">Transmembrane helix</keyword>
<feature type="region of interest" description="Disordered" evidence="1">
    <location>
        <begin position="182"/>
        <end position="257"/>
    </location>
</feature>
<dbReference type="AlphaFoldDB" id="A0A3E2HDI6"/>
<dbReference type="EMBL" id="NCSJ02000075">
    <property type="protein sequence ID" value="RFU31469.1"/>
    <property type="molecule type" value="Genomic_DNA"/>
</dbReference>
<feature type="transmembrane region" description="Helical" evidence="2">
    <location>
        <begin position="80"/>
        <end position="100"/>
    </location>
</feature>
<proteinExistence type="predicted"/>
<feature type="non-terminal residue" evidence="3">
    <location>
        <position position="1"/>
    </location>
</feature>
<protein>
    <submittedName>
        <fullName evidence="3">Uncharacterized protein</fullName>
    </submittedName>
</protein>
<comment type="caution">
    <text evidence="3">The sequence shown here is derived from an EMBL/GenBank/DDBJ whole genome shotgun (WGS) entry which is preliminary data.</text>
</comment>
<keyword evidence="2" id="KW-0812">Transmembrane</keyword>
<evidence type="ECO:0000256" key="2">
    <source>
        <dbReference type="SAM" id="Phobius"/>
    </source>
</evidence>
<feature type="transmembrane region" description="Helical" evidence="2">
    <location>
        <begin position="154"/>
        <end position="173"/>
    </location>
</feature>
<evidence type="ECO:0000256" key="1">
    <source>
        <dbReference type="SAM" id="MobiDB-lite"/>
    </source>
</evidence>
<feature type="compositionally biased region" description="Acidic residues" evidence="1">
    <location>
        <begin position="182"/>
        <end position="192"/>
    </location>
</feature>
<dbReference type="Proteomes" id="UP000258309">
    <property type="component" value="Unassembled WGS sequence"/>
</dbReference>
<feature type="non-terminal residue" evidence="3">
    <location>
        <position position="324"/>
    </location>
</feature>
<feature type="region of interest" description="Disordered" evidence="1">
    <location>
        <begin position="1"/>
        <end position="23"/>
    </location>
</feature>
<feature type="compositionally biased region" description="Pro residues" evidence="1">
    <location>
        <begin position="7"/>
        <end position="16"/>
    </location>
</feature>
<accession>A0A3E2HDI6</accession>
<evidence type="ECO:0000313" key="3">
    <source>
        <dbReference type="EMBL" id="RFU31469.1"/>
    </source>
</evidence>
<dbReference type="OrthoDB" id="3599804at2759"/>
<evidence type="ECO:0000313" key="4">
    <source>
        <dbReference type="Proteomes" id="UP000258309"/>
    </source>
</evidence>